<dbReference type="EMBL" id="JANJYI010000006">
    <property type="protein sequence ID" value="KAK2644808.1"/>
    <property type="molecule type" value="Genomic_DNA"/>
</dbReference>
<sequence>MAMEKHISLDSAVNGSANSYGDESVMLDNGKESEGPENVILEDLDSYLEDINDRLTVSRMVSDSVIKGMVNAVEQDAAEKISLQELELARLKETVCLYRMEVDGNESSGSLVMQHEQPGSAEHGPYSSFSDPLIDFDWIGESLGSLNKMAKEQLKILRKEIDRIRGSSSIKRMGSGSEMMGLSGILQDKVSDIKWMDVDKTLDSLRTTLDTTFKQVDHLVCLSKTSHCQWQQEKEFQGEIDDMVMMNCIRSLKEEFEERLWDQNAWFYGNESINWHEKFKEISSLRQELDAISKSFTVPEIGQITSHGSAEISEEGDNNKRTDHLHRKVSGNHVSLSAFQWEGNGKHDEPVTAMPENLDFHQLKHMKREELVSYYKTEMTKMKRNHEHEVQEMTEEYFSLKRDYLREKGSSLPFKRDKEFDILRKKIPEVILKLDGILVENEKLPALSENAESLCSLKDRFESLLSENRHLRGVLADKKSEVKRLSSQVSDNREIMLQHSLAEANLLKRIENLQCALEDAQVEASISVDVYKCLLKDVVDFSKSMNKQSNTEYKIMQEVYEIIFREAAQNAEHTNKCDIEDSDLESIIMQGLCGVIFREAFKEAEEKLTELNGKYINEKKIRASTEMEAQKKEIALRLVVAEKERFKEEMISLTSLTDEKEKIAKEAAATLVKEKKRSELVSQEIEYLREETSRQKLLILESSKEYNVINGNLIEAKQQIEQYKVEVDELEKNLDIVTREVRDTNEVKRKLLSVITQEKQNAASLVETKEREHKEQMQSLFFIVDELSKAFADYEYRVMEDIKKSNLRLDNLSSQLVALIQKANIVRRTGLMYKQKLERRCSDLQKAEAEVDLLGDEVDALLSLLEKIYIALDHYSPILQHYPGIMETLKLIRRELSGEATKAV</sequence>
<evidence type="ECO:0000313" key="3">
    <source>
        <dbReference type="Proteomes" id="UP001280121"/>
    </source>
</evidence>
<feature type="coiled-coil region" evidence="1">
    <location>
        <begin position="706"/>
        <end position="747"/>
    </location>
</feature>
<name>A0AAD9WW53_9ROSI</name>
<comment type="caution">
    <text evidence="2">The sequence shown here is derived from an EMBL/GenBank/DDBJ whole genome shotgun (WGS) entry which is preliminary data.</text>
</comment>
<feature type="coiled-coil region" evidence="1">
    <location>
        <begin position="802"/>
        <end position="864"/>
    </location>
</feature>
<reference evidence="2" key="1">
    <citation type="journal article" date="2023" name="Plant J.">
        <title>Genome sequences and population genomics provide insights into the demographic history, inbreeding, and mutation load of two 'living fossil' tree species of Dipteronia.</title>
        <authorList>
            <person name="Feng Y."/>
            <person name="Comes H.P."/>
            <person name="Chen J."/>
            <person name="Zhu S."/>
            <person name="Lu R."/>
            <person name="Zhang X."/>
            <person name="Li P."/>
            <person name="Qiu J."/>
            <person name="Olsen K.M."/>
            <person name="Qiu Y."/>
        </authorList>
    </citation>
    <scope>NUCLEOTIDE SEQUENCE</scope>
    <source>
        <strain evidence="2">KIB01</strain>
    </source>
</reference>
<dbReference type="PANTHER" id="PTHR33883">
    <property type="entry name" value="WPP DOMAIN-ASSOCIATED PROTEIN"/>
    <property type="match status" value="1"/>
</dbReference>
<organism evidence="2 3">
    <name type="scientific">Dipteronia dyeriana</name>
    <dbReference type="NCBI Taxonomy" id="168575"/>
    <lineage>
        <taxon>Eukaryota</taxon>
        <taxon>Viridiplantae</taxon>
        <taxon>Streptophyta</taxon>
        <taxon>Embryophyta</taxon>
        <taxon>Tracheophyta</taxon>
        <taxon>Spermatophyta</taxon>
        <taxon>Magnoliopsida</taxon>
        <taxon>eudicotyledons</taxon>
        <taxon>Gunneridae</taxon>
        <taxon>Pentapetalae</taxon>
        <taxon>rosids</taxon>
        <taxon>malvids</taxon>
        <taxon>Sapindales</taxon>
        <taxon>Sapindaceae</taxon>
        <taxon>Hippocastanoideae</taxon>
        <taxon>Acereae</taxon>
        <taxon>Dipteronia</taxon>
    </lineage>
</organism>
<evidence type="ECO:0008006" key="4">
    <source>
        <dbReference type="Google" id="ProtNLM"/>
    </source>
</evidence>
<dbReference type="PANTHER" id="PTHR33883:SF10">
    <property type="entry name" value="WPP DOMAIN-ASSOCIATED PROTEIN"/>
    <property type="match status" value="1"/>
</dbReference>
<keyword evidence="1" id="KW-0175">Coiled coil</keyword>
<dbReference type="InterPro" id="IPR037490">
    <property type="entry name" value="WAP"/>
</dbReference>
<accession>A0AAD9WW53</accession>
<evidence type="ECO:0000256" key="1">
    <source>
        <dbReference type="SAM" id="Coils"/>
    </source>
</evidence>
<proteinExistence type="predicted"/>
<evidence type="ECO:0000313" key="2">
    <source>
        <dbReference type="EMBL" id="KAK2644808.1"/>
    </source>
</evidence>
<protein>
    <recommendedName>
        <fullName evidence="4">WPP domain-associated protein</fullName>
    </recommendedName>
</protein>
<dbReference type="AlphaFoldDB" id="A0AAD9WW53"/>
<keyword evidence="3" id="KW-1185">Reference proteome</keyword>
<feature type="coiled-coil region" evidence="1">
    <location>
        <begin position="376"/>
        <end position="403"/>
    </location>
</feature>
<dbReference type="Proteomes" id="UP001280121">
    <property type="component" value="Unassembled WGS sequence"/>
</dbReference>
<gene>
    <name evidence="2" type="ORF">Ddye_020003</name>
</gene>